<evidence type="ECO:0000313" key="8">
    <source>
        <dbReference type="EMBL" id="KKB55494.1"/>
    </source>
</evidence>
<dbReference type="STRING" id="1203610.HMPREF1536_02964"/>
<dbReference type="InterPro" id="IPR039425">
    <property type="entry name" value="RNA_pol_sigma-70-like"/>
</dbReference>
<dbReference type="InterPro" id="IPR036388">
    <property type="entry name" value="WH-like_DNA-bd_sf"/>
</dbReference>
<evidence type="ECO:0000256" key="5">
    <source>
        <dbReference type="ARBA" id="ARBA00023163"/>
    </source>
</evidence>
<keyword evidence="5" id="KW-0804">Transcription</keyword>
<evidence type="ECO:0000256" key="4">
    <source>
        <dbReference type="ARBA" id="ARBA00023125"/>
    </source>
</evidence>
<evidence type="ECO:0000256" key="2">
    <source>
        <dbReference type="ARBA" id="ARBA00023015"/>
    </source>
</evidence>
<dbReference type="GO" id="GO:0003677">
    <property type="term" value="F:DNA binding"/>
    <property type="evidence" value="ECO:0007669"/>
    <property type="project" value="UniProtKB-KW"/>
</dbReference>
<dbReference type="HOGENOM" id="CLU_047691_9_3_10"/>
<comment type="similarity">
    <text evidence="1">Belongs to the sigma-70 factor family. ECF subfamily.</text>
</comment>
<dbReference type="Pfam" id="PF04542">
    <property type="entry name" value="Sigma70_r2"/>
    <property type="match status" value="1"/>
</dbReference>
<dbReference type="AlphaFoldDB" id="A0A0F5JCJ2"/>
<accession>A0A0F5JCJ2</accession>
<dbReference type="PATRIC" id="fig|1203610.3.peg.3033"/>
<name>A0A0F5JCJ2_9BACT</name>
<dbReference type="SUPFAM" id="SSF88659">
    <property type="entry name" value="Sigma3 and sigma4 domains of RNA polymerase sigma factors"/>
    <property type="match status" value="1"/>
</dbReference>
<dbReference type="Gene3D" id="1.10.1740.10">
    <property type="match status" value="1"/>
</dbReference>
<dbReference type="PANTHER" id="PTHR43133">
    <property type="entry name" value="RNA POLYMERASE ECF-TYPE SIGMA FACTO"/>
    <property type="match status" value="1"/>
</dbReference>
<keyword evidence="2" id="KW-0805">Transcription regulation</keyword>
<dbReference type="Pfam" id="PF08281">
    <property type="entry name" value="Sigma70_r4_2"/>
    <property type="match status" value="1"/>
</dbReference>
<dbReference type="NCBIfam" id="TIGR02937">
    <property type="entry name" value="sigma70-ECF"/>
    <property type="match status" value="1"/>
</dbReference>
<keyword evidence="3" id="KW-0731">Sigma factor</keyword>
<dbReference type="InterPro" id="IPR007627">
    <property type="entry name" value="RNA_pol_sigma70_r2"/>
</dbReference>
<dbReference type="EMBL" id="AQHW01000015">
    <property type="protein sequence ID" value="KKB55494.1"/>
    <property type="molecule type" value="Genomic_DNA"/>
</dbReference>
<organism evidence="8 9">
    <name type="scientific">Parabacteroides gordonii MS-1 = DSM 23371</name>
    <dbReference type="NCBI Taxonomy" id="1203610"/>
    <lineage>
        <taxon>Bacteria</taxon>
        <taxon>Pseudomonadati</taxon>
        <taxon>Bacteroidota</taxon>
        <taxon>Bacteroidia</taxon>
        <taxon>Bacteroidales</taxon>
        <taxon>Tannerellaceae</taxon>
        <taxon>Parabacteroides</taxon>
    </lineage>
</organism>
<dbReference type="PANTHER" id="PTHR43133:SF8">
    <property type="entry name" value="RNA POLYMERASE SIGMA FACTOR HI_1459-RELATED"/>
    <property type="match status" value="1"/>
</dbReference>
<dbReference type="Gene3D" id="1.10.10.10">
    <property type="entry name" value="Winged helix-like DNA-binding domain superfamily/Winged helix DNA-binding domain"/>
    <property type="match status" value="1"/>
</dbReference>
<proteinExistence type="inferred from homology"/>
<evidence type="ECO:0000313" key="9">
    <source>
        <dbReference type="Proteomes" id="UP000033035"/>
    </source>
</evidence>
<dbReference type="InterPro" id="IPR013324">
    <property type="entry name" value="RNA_pol_sigma_r3/r4-like"/>
</dbReference>
<dbReference type="InterPro" id="IPR014284">
    <property type="entry name" value="RNA_pol_sigma-70_dom"/>
</dbReference>
<keyword evidence="9" id="KW-1185">Reference proteome</keyword>
<protein>
    <submittedName>
        <fullName evidence="8">Sigma-70 family RNA polymerase sigma factor</fullName>
    </submittedName>
</protein>
<gene>
    <name evidence="8" type="ORF">HMPREF1536_02964</name>
</gene>
<feature type="domain" description="RNA polymerase sigma factor 70 region 4 type 2" evidence="7">
    <location>
        <begin position="131"/>
        <end position="182"/>
    </location>
</feature>
<feature type="domain" description="RNA polymerase sigma-70 region 2" evidence="6">
    <location>
        <begin position="32"/>
        <end position="97"/>
    </location>
</feature>
<evidence type="ECO:0000259" key="7">
    <source>
        <dbReference type="Pfam" id="PF08281"/>
    </source>
</evidence>
<dbReference type="GO" id="GO:0016987">
    <property type="term" value="F:sigma factor activity"/>
    <property type="evidence" value="ECO:0007669"/>
    <property type="project" value="UniProtKB-KW"/>
</dbReference>
<sequence length="192" mass="22933">MLFFRRNISTYSDSDLVRLYKETGESDYFGELYNRYIPLIYGLCLKYLQEEVKAQDAVMQLFEDLLPKLSRYEIREFKTWIYSVAKNHCFQLLRKENPEIATDFDQQFVETYDILHLLDKEETSDDARTAALKHCMEKLPEPQQRCILSFFMEEMSYADIMEQTGYQLKSVKSYIQNGKRNLKSCIEKRMAQ</sequence>
<comment type="caution">
    <text evidence="8">The sequence shown here is derived from an EMBL/GenBank/DDBJ whole genome shotgun (WGS) entry which is preliminary data.</text>
</comment>
<dbReference type="Proteomes" id="UP000033035">
    <property type="component" value="Unassembled WGS sequence"/>
</dbReference>
<evidence type="ECO:0000256" key="1">
    <source>
        <dbReference type="ARBA" id="ARBA00010641"/>
    </source>
</evidence>
<evidence type="ECO:0000259" key="6">
    <source>
        <dbReference type="Pfam" id="PF04542"/>
    </source>
</evidence>
<dbReference type="SUPFAM" id="SSF88946">
    <property type="entry name" value="Sigma2 domain of RNA polymerase sigma factors"/>
    <property type="match status" value="1"/>
</dbReference>
<reference evidence="8 9" key="1">
    <citation type="submission" date="2013-04" db="EMBL/GenBank/DDBJ databases">
        <title>The Genome Sequence of Parabacteroides gordonii DSM 23371.</title>
        <authorList>
            <consortium name="The Broad Institute Genomics Platform"/>
            <person name="Earl A."/>
            <person name="Ward D."/>
            <person name="Feldgarden M."/>
            <person name="Gevers D."/>
            <person name="Martens E."/>
            <person name="Sakamoto M."/>
            <person name="Benno Y."/>
            <person name="Suzuki N."/>
            <person name="Matsunaga N."/>
            <person name="Koshihara K."/>
            <person name="Seki M."/>
            <person name="Komiya H."/>
            <person name="Walker B."/>
            <person name="Young S."/>
            <person name="Zeng Q."/>
            <person name="Gargeya S."/>
            <person name="Fitzgerald M."/>
            <person name="Haas B."/>
            <person name="Abouelleil A."/>
            <person name="Allen A.W."/>
            <person name="Alvarado L."/>
            <person name="Arachchi H.M."/>
            <person name="Berlin A.M."/>
            <person name="Chapman S.B."/>
            <person name="Gainer-Dewar J."/>
            <person name="Goldberg J."/>
            <person name="Griggs A."/>
            <person name="Gujja S."/>
            <person name="Hansen M."/>
            <person name="Howarth C."/>
            <person name="Imamovic A."/>
            <person name="Ireland A."/>
            <person name="Larimer J."/>
            <person name="McCowan C."/>
            <person name="Murphy C."/>
            <person name="Pearson M."/>
            <person name="Poon T.W."/>
            <person name="Priest M."/>
            <person name="Roberts A."/>
            <person name="Saif S."/>
            <person name="Shea T."/>
            <person name="Sisk P."/>
            <person name="Sykes S."/>
            <person name="Wortman J."/>
            <person name="Nusbaum C."/>
            <person name="Birren B."/>
        </authorList>
    </citation>
    <scope>NUCLEOTIDE SEQUENCE [LARGE SCALE GENOMIC DNA]</scope>
    <source>
        <strain evidence="8 9">MS-1</strain>
    </source>
</reference>
<dbReference type="GO" id="GO:0006352">
    <property type="term" value="P:DNA-templated transcription initiation"/>
    <property type="evidence" value="ECO:0007669"/>
    <property type="project" value="InterPro"/>
</dbReference>
<dbReference type="InterPro" id="IPR013249">
    <property type="entry name" value="RNA_pol_sigma70_r4_t2"/>
</dbReference>
<dbReference type="InterPro" id="IPR013325">
    <property type="entry name" value="RNA_pol_sigma_r2"/>
</dbReference>
<keyword evidence="4" id="KW-0238">DNA-binding</keyword>
<dbReference type="RefSeq" id="WP_028728487.1">
    <property type="nucleotide sequence ID" value="NZ_AUAE01000031.1"/>
</dbReference>
<evidence type="ECO:0000256" key="3">
    <source>
        <dbReference type="ARBA" id="ARBA00023082"/>
    </source>
</evidence>